<protein>
    <submittedName>
        <fullName evidence="2">Uncharacterized protein</fullName>
    </submittedName>
</protein>
<accession>A0A0L9US32</accession>
<gene>
    <name evidence="2" type="ORF">LR48_Vigan06g085900</name>
</gene>
<sequence length="276" mass="31288">MVRTQGASFSSRGESSRGENSRGESSRGESSAQGEAQRRRATPIQDDPVAEDRAFEDEAYQAYEGPIHEEAFEAPHDDNEEEEHVDVLDIQEEDVGGFPRGPRDALLLAHYVQHVAYGISQGRKQKSDMETVIFHTSIFHIVLQPLPSQHNGKNGALGTRQIGEWKWHQVEVFTALSEIDWKVIAWPHDNHLGRGRGEQAMIERKRWLIAGWVFLFKKEETYKLKKGGSEVGRLHSESGRCSRETVDVTQILDTTLLAGVLCRKTIWLESKRGEMR</sequence>
<name>A0A0L9US32_PHAAN</name>
<organism evidence="2 3">
    <name type="scientific">Phaseolus angularis</name>
    <name type="common">Azuki bean</name>
    <name type="synonym">Vigna angularis</name>
    <dbReference type="NCBI Taxonomy" id="3914"/>
    <lineage>
        <taxon>Eukaryota</taxon>
        <taxon>Viridiplantae</taxon>
        <taxon>Streptophyta</taxon>
        <taxon>Embryophyta</taxon>
        <taxon>Tracheophyta</taxon>
        <taxon>Spermatophyta</taxon>
        <taxon>Magnoliopsida</taxon>
        <taxon>eudicotyledons</taxon>
        <taxon>Gunneridae</taxon>
        <taxon>Pentapetalae</taxon>
        <taxon>rosids</taxon>
        <taxon>fabids</taxon>
        <taxon>Fabales</taxon>
        <taxon>Fabaceae</taxon>
        <taxon>Papilionoideae</taxon>
        <taxon>50 kb inversion clade</taxon>
        <taxon>NPAAA clade</taxon>
        <taxon>indigoferoid/millettioid clade</taxon>
        <taxon>Phaseoleae</taxon>
        <taxon>Vigna</taxon>
    </lineage>
</organism>
<reference evidence="3" key="1">
    <citation type="journal article" date="2015" name="Proc. Natl. Acad. Sci. U.S.A.">
        <title>Genome sequencing of adzuki bean (Vigna angularis) provides insight into high starch and low fat accumulation and domestication.</title>
        <authorList>
            <person name="Yang K."/>
            <person name="Tian Z."/>
            <person name="Chen C."/>
            <person name="Luo L."/>
            <person name="Zhao B."/>
            <person name="Wang Z."/>
            <person name="Yu L."/>
            <person name="Li Y."/>
            <person name="Sun Y."/>
            <person name="Li W."/>
            <person name="Chen Y."/>
            <person name="Li Y."/>
            <person name="Zhang Y."/>
            <person name="Ai D."/>
            <person name="Zhao J."/>
            <person name="Shang C."/>
            <person name="Ma Y."/>
            <person name="Wu B."/>
            <person name="Wang M."/>
            <person name="Gao L."/>
            <person name="Sun D."/>
            <person name="Zhang P."/>
            <person name="Guo F."/>
            <person name="Wang W."/>
            <person name="Li Y."/>
            <person name="Wang J."/>
            <person name="Varshney R.K."/>
            <person name="Wang J."/>
            <person name="Ling H.Q."/>
            <person name="Wan P."/>
        </authorList>
    </citation>
    <scope>NUCLEOTIDE SEQUENCE</scope>
    <source>
        <strain evidence="3">cv. Jingnong 6</strain>
    </source>
</reference>
<evidence type="ECO:0000256" key="1">
    <source>
        <dbReference type="SAM" id="MobiDB-lite"/>
    </source>
</evidence>
<evidence type="ECO:0000313" key="2">
    <source>
        <dbReference type="EMBL" id="KOM45553.1"/>
    </source>
</evidence>
<dbReference type="Gramene" id="KOM45553">
    <property type="protein sequence ID" value="KOM45553"/>
    <property type="gene ID" value="LR48_Vigan06g085900"/>
</dbReference>
<dbReference type="EMBL" id="CM003376">
    <property type="protein sequence ID" value="KOM45553.1"/>
    <property type="molecule type" value="Genomic_DNA"/>
</dbReference>
<dbReference type="AlphaFoldDB" id="A0A0L9US32"/>
<evidence type="ECO:0000313" key="3">
    <source>
        <dbReference type="Proteomes" id="UP000053144"/>
    </source>
</evidence>
<dbReference type="Proteomes" id="UP000053144">
    <property type="component" value="Chromosome 6"/>
</dbReference>
<proteinExistence type="predicted"/>
<feature type="compositionally biased region" description="Basic and acidic residues" evidence="1">
    <location>
        <begin position="14"/>
        <end position="27"/>
    </location>
</feature>
<feature type="region of interest" description="Disordered" evidence="1">
    <location>
        <begin position="1"/>
        <end position="62"/>
    </location>
</feature>